<evidence type="ECO:0000256" key="6">
    <source>
        <dbReference type="ARBA" id="ARBA00022857"/>
    </source>
</evidence>
<dbReference type="OrthoDB" id="5326588at2759"/>
<comment type="catalytic activity">
    <reaction evidence="17">
        <text>ergosterol + NADP(+) = ergosta-5,7,22,24(28)-tetraen-3beta-ol + NADPH + H(+)</text>
        <dbReference type="Rhea" id="RHEA:18501"/>
        <dbReference type="ChEBI" id="CHEBI:15378"/>
        <dbReference type="ChEBI" id="CHEBI:16933"/>
        <dbReference type="ChEBI" id="CHEBI:18249"/>
        <dbReference type="ChEBI" id="CHEBI:57783"/>
        <dbReference type="ChEBI" id="CHEBI:58349"/>
        <dbReference type="EC" id="1.3.1.71"/>
    </reaction>
    <physiologicalReaction direction="right-to-left" evidence="17">
        <dbReference type="Rhea" id="RHEA:18503"/>
    </physiologicalReaction>
</comment>
<evidence type="ECO:0000256" key="3">
    <source>
        <dbReference type="ARBA" id="ARBA00022516"/>
    </source>
</evidence>
<evidence type="ECO:0000256" key="15">
    <source>
        <dbReference type="ARBA" id="ARBA00029435"/>
    </source>
</evidence>
<evidence type="ECO:0000256" key="2">
    <source>
        <dbReference type="ARBA" id="ARBA00005402"/>
    </source>
</evidence>
<comment type="similarity">
    <text evidence="2 18">Belongs to the ERG4/ERG24 family.</text>
</comment>
<dbReference type="Proteomes" id="UP000800035">
    <property type="component" value="Unassembled WGS sequence"/>
</dbReference>
<keyword evidence="11 18" id="KW-0443">Lipid metabolism</keyword>
<feature type="region of interest" description="Disordered" evidence="19">
    <location>
        <begin position="1"/>
        <end position="57"/>
    </location>
</feature>
<dbReference type="Pfam" id="PF01222">
    <property type="entry name" value="ERG4_ERG24"/>
    <property type="match status" value="1"/>
</dbReference>
<dbReference type="PROSITE" id="PS01017">
    <property type="entry name" value="STEROL_REDUCT_1"/>
    <property type="match status" value="1"/>
</dbReference>
<evidence type="ECO:0000256" key="16">
    <source>
        <dbReference type="ARBA" id="ARBA00038892"/>
    </source>
</evidence>
<evidence type="ECO:0000256" key="12">
    <source>
        <dbReference type="ARBA" id="ARBA00023136"/>
    </source>
</evidence>
<dbReference type="EMBL" id="ML976986">
    <property type="protein sequence ID" value="KAF1958794.1"/>
    <property type="molecule type" value="Genomic_DNA"/>
</dbReference>
<feature type="transmembrane region" description="Helical" evidence="18">
    <location>
        <begin position="137"/>
        <end position="160"/>
    </location>
</feature>
<evidence type="ECO:0000256" key="19">
    <source>
        <dbReference type="SAM" id="MobiDB-lite"/>
    </source>
</evidence>
<evidence type="ECO:0000256" key="10">
    <source>
        <dbReference type="ARBA" id="ARBA00023011"/>
    </source>
</evidence>
<evidence type="ECO:0000256" key="17">
    <source>
        <dbReference type="ARBA" id="ARBA00048918"/>
    </source>
</evidence>
<dbReference type="FunFam" id="1.20.120.1630:FF:000003">
    <property type="entry name" value="C-24(28) sterol reductase"/>
    <property type="match status" value="1"/>
</dbReference>
<evidence type="ECO:0000256" key="13">
    <source>
        <dbReference type="ARBA" id="ARBA00023166"/>
    </source>
</evidence>
<feature type="transmembrane region" description="Helical" evidence="18">
    <location>
        <begin position="418"/>
        <end position="439"/>
    </location>
</feature>
<dbReference type="GO" id="GO:0006696">
    <property type="term" value="P:ergosterol biosynthetic process"/>
    <property type="evidence" value="ECO:0007669"/>
    <property type="project" value="TreeGrafter"/>
</dbReference>
<keyword evidence="9 18" id="KW-0560">Oxidoreductase</keyword>
<evidence type="ECO:0000256" key="18">
    <source>
        <dbReference type="RuleBase" id="RU369120"/>
    </source>
</evidence>
<keyword evidence="5" id="KW-0256">Endoplasmic reticulum</keyword>
<protein>
    <recommendedName>
        <fullName evidence="16 18">Delta(24(24(1)))-sterol reductase</fullName>
        <ecNumber evidence="16 18">1.3.1.71</ecNumber>
    </recommendedName>
    <alternativeName>
        <fullName evidence="18">C-24(28) sterol reductase</fullName>
    </alternativeName>
    <alternativeName>
        <fullName evidence="18">Sterol Delta(24(28))-reductase</fullName>
    </alternativeName>
</protein>
<dbReference type="InterPro" id="IPR001171">
    <property type="entry name" value="ERG24_DHCR-like"/>
</dbReference>
<evidence type="ECO:0000313" key="20">
    <source>
        <dbReference type="EMBL" id="KAF1958794.1"/>
    </source>
</evidence>
<comment type="subcellular location">
    <subcellularLocation>
        <location evidence="1">Endoplasmic reticulum membrane</location>
        <topology evidence="1">Multi-pass membrane protein</topology>
    </subcellularLocation>
</comment>
<evidence type="ECO:0000256" key="11">
    <source>
        <dbReference type="ARBA" id="ARBA00023098"/>
    </source>
</evidence>
<proteinExistence type="inferred from homology"/>
<feature type="transmembrane region" description="Helical" evidence="18">
    <location>
        <begin position="197"/>
        <end position="218"/>
    </location>
</feature>
<evidence type="ECO:0000313" key="21">
    <source>
        <dbReference type="Proteomes" id="UP000800035"/>
    </source>
</evidence>
<evidence type="ECO:0000256" key="9">
    <source>
        <dbReference type="ARBA" id="ARBA00023002"/>
    </source>
</evidence>
<dbReference type="GO" id="GO:0005789">
    <property type="term" value="C:endoplasmic reticulum membrane"/>
    <property type="evidence" value="ECO:0007669"/>
    <property type="project" value="UniProtKB-SubCell"/>
</dbReference>
<keyword evidence="3 18" id="KW-0444">Lipid biosynthesis</keyword>
<dbReference type="PANTHER" id="PTHR21257:SF31">
    <property type="entry name" value="DELTA(24(24(1)))-STEROL REDUCTASE ERG4"/>
    <property type="match status" value="1"/>
</dbReference>
<feature type="transmembrane region" description="Helical" evidence="18">
    <location>
        <begin position="268"/>
        <end position="289"/>
    </location>
</feature>
<evidence type="ECO:0000256" key="1">
    <source>
        <dbReference type="ARBA" id="ARBA00004477"/>
    </source>
</evidence>
<accession>A0A6A5U2C1</accession>
<comment type="pathway">
    <text evidence="15 18">Steroid metabolism; ergosterol biosynthesis.</text>
</comment>
<reference evidence="20" key="1">
    <citation type="journal article" date="2020" name="Stud. Mycol.">
        <title>101 Dothideomycetes genomes: a test case for predicting lifestyles and emergence of pathogens.</title>
        <authorList>
            <person name="Haridas S."/>
            <person name="Albert R."/>
            <person name="Binder M."/>
            <person name="Bloem J."/>
            <person name="Labutti K."/>
            <person name="Salamov A."/>
            <person name="Andreopoulos B."/>
            <person name="Baker S."/>
            <person name="Barry K."/>
            <person name="Bills G."/>
            <person name="Bluhm B."/>
            <person name="Cannon C."/>
            <person name="Castanera R."/>
            <person name="Culley D."/>
            <person name="Daum C."/>
            <person name="Ezra D."/>
            <person name="Gonzalez J."/>
            <person name="Henrissat B."/>
            <person name="Kuo A."/>
            <person name="Liang C."/>
            <person name="Lipzen A."/>
            <person name="Lutzoni F."/>
            <person name="Magnuson J."/>
            <person name="Mondo S."/>
            <person name="Nolan M."/>
            <person name="Ohm R."/>
            <person name="Pangilinan J."/>
            <person name="Park H.-J."/>
            <person name="Ramirez L."/>
            <person name="Alfaro M."/>
            <person name="Sun H."/>
            <person name="Tritt A."/>
            <person name="Yoshinaga Y."/>
            <person name="Zwiers L.-H."/>
            <person name="Turgeon B."/>
            <person name="Goodwin S."/>
            <person name="Spatafora J."/>
            <person name="Crous P."/>
            <person name="Grigoriev I."/>
        </authorList>
    </citation>
    <scope>NUCLEOTIDE SEQUENCE</scope>
    <source>
        <strain evidence="20">CBS 675.92</strain>
    </source>
</reference>
<name>A0A6A5U2C1_9PLEO</name>
<dbReference type="InterPro" id="IPR018083">
    <property type="entry name" value="Sterol_reductase_CS"/>
</dbReference>
<feature type="transmembrane region" description="Helical" evidence="18">
    <location>
        <begin position="391"/>
        <end position="412"/>
    </location>
</feature>
<gene>
    <name evidence="20" type="ORF">CC80DRAFT_468523</name>
</gene>
<keyword evidence="12 18" id="KW-0472">Membrane</keyword>
<keyword evidence="21" id="KW-1185">Reference proteome</keyword>
<keyword evidence="8 18" id="KW-1133">Transmembrane helix</keyword>
<evidence type="ECO:0000256" key="7">
    <source>
        <dbReference type="ARBA" id="ARBA00022955"/>
    </source>
</evidence>
<dbReference type="AlphaFoldDB" id="A0A6A5U2C1"/>
<sequence length="566" mass="65438">MSERMTRSRTGKTPSKPSNPGFVETPGRRKSTRKSIIQTLEDADVTSGAESNSKPAAFDIKTENGATAVNGNGKLNGHENGHANGLTNGVVNGDTNGHADQYPSGPAIARERKESVSRHLNWGPYETSGEREFGGSLGMGAMMIGFPMLMYYMWIGAYFYNGKFPKPADGQTYTQFFEHMWNLVKTEAYPTAQAWRIYWTFGIVQMVFYLLLPGVYRNGKPLPHLNMKMLLYYCSGMWSFYTNIVLGLVLHFTGIFKLYTLLEEFGHIMSVAILTAFLFSAVAYFSAIVRGKTMRMTGYPIYDFFLGAELNPRLFGILDFKMFLEVRIPWYTLFFLSLGTCLKQWEQYGYVSLEAVFLLVAMWLYANACAKGEHLITTTWDMYYEKLGFMLIFWNMAGVPLSYCHCILYIYLHHPSEYTWPTWFPPLLLIPYAFVYYVWDTTNSQKNQFRQEERGVVEERTTFPYFRYGRIANPKTIETKDGKNILCDGWYGKARKIHYSCDVFFAISWGLITGFNSPFPWFYSVFFVAMILHRAKRDIEKCKKNYGEAWVEYEKRVPYLFIPYVY</sequence>
<dbReference type="PANTHER" id="PTHR21257">
    <property type="entry name" value="DELTA(14)-STEROL REDUCTASE"/>
    <property type="match status" value="1"/>
</dbReference>
<evidence type="ECO:0000256" key="14">
    <source>
        <dbReference type="ARBA" id="ARBA00023221"/>
    </source>
</evidence>
<feature type="transmembrane region" description="Helical" evidence="18">
    <location>
        <begin position="351"/>
        <end position="370"/>
    </location>
</feature>
<evidence type="ECO:0000256" key="4">
    <source>
        <dbReference type="ARBA" id="ARBA00022692"/>
    </source>
</evidence>
<keyword evidence="14 18" id="KW-0753">Steroid metabolism</keyword>
<keyword evidence="10 18" id="KW-0756">Sterol biosynthesis</keyword>
<dbReference type="Gene3D" id="1.20.120.1630">
    <property type="match status" value="1"/>
</dbReference>
<evidence type="ECO:0000256" key="5">
    <source>
        <dbReference type="ARBA" id="ARBA00022824"/>
    </source>
</evidence>
<dbReference type="GO" id="GO:0000246">
    <property type="term" value="F:Delta24(24-1) sterol reductase activity"/>
    <property type="evidence" value="ECO:0007669"/>
    <property type="project" value="UniProtKB-EC"/>
</dbReference>
<keyword evidence="13 18" id="KW-1207">Sterol metabolism</keyword>
<organism evidence="20 21">
    <name type="scientific">Byssothecium circinans</name>
    <dbReference type="NCBI Taxonomy" id="147558"/>
    <lineage>
        <taxon>Eukaryota</taxon>
        <taxon>Fungi</taxon>
        <taxon>Dikarya</taxon>
        <taxon>Ascomycota</taxon>
        <taxon>Pezizomycotina</taxon>
        <taxon>Dothideomycetes</taxon>
        <taxon>Pleosporomycetidae</taxon>
        <taxon>Pleosporales</taxon>
        <taxon>Massarineae</taxon>
        <taxon>Massarinaceae</taxon>
        <taxon>Byssothecium</taxon>
    </lineage>
</organism>
<evidence type="ECO:0000256" key="8">
    <source>
        <dbReference type="ARBA" id="ARBA00022989"/>
    </source>
</evidence>
<dbReference type="EC" id="1.3.1.71" evidence="16 18"/>
<keyword evidence="4 18" id="KW-0812">Transmembrane</keyword>
<keyword evidence="7 18" id="KW-0752">Steroid biosynthesis</keyword>
<keyword evidence="6" id="KW-0521">NADP</keyword>
<feature type="transmembrane region" description="Helical" evidence="18">
    <location>
        <begin position="230"/>
        <end position="256"/>
    </location>
</feature>
<feature type="transmembrane region" description="Helical" evidence="18">
    <location>
        <begin position="328"/>
        <end position="345"/>
    </location>
</feature>